<dbReference type="KEGG" id="sla:SERLADRAFT_438623"/>
<dbReference type="HOGENOM" id="CLU_1587497_0_0_1"/>
<feature type="non-terminal residue" evidence="2">
    <location>
        <position position="141"/>
    </location>
</feature>
<dbReference type="GeneID" id="18815058"/>
<feature type="compositionally biased region" description="Basic and acidic residues" evidence="1">
    <location>
        <begin position="97"/>
        <end position="109"/>
    </location>
</feature>
<dbReference type="AlphaFoldDB" id="F8NWJ3"/>
<feature type="region of interest" description="Disordered" evidence="1">
    <location>
        <begin position="87"/>
        <end position="113"/>
    </location>
</feature>
<sequence>MTDSMQDLAEALPEVGPAQIQPPMPEGITREIQEWMRNMMEAEVACRVTEVTKIEIEGRLRAYRAAERVEEEAAEYKGLWEQQIATHLETQRNGSGGEKKEQGRLRSALERPPAFDGDQMKFRSFMEHLLLHFEEDPTYFG</sequence>
<evidence type="ECO:0000313" key="2">
    <source>
        <dbReference type="EMBL" id="EGO25018.1"/>
    </source>
</evidence>
<organism>
    <name type="scientific">Serpula lacrymans var. lacrymans (strain S7.9)</name>
    <name type="common">Dry rot fungus</name>
    <dbReference type="NCBI Taxonomy" id="578457"/>
    <lineage>
        <taxon>Eukaryota</taxon>
        <taxon>Fungi</taxon>
        <taxon>Dikarya</taxon>
        <taxon>Basidiomycota</taxon>
        <taxon>Agaricomycotina</taxon>
        <taxon>Agaricomycetes</taxon>
        <taxon>Agaricomycetidae</taxon>
        <taxon>Boletales</taxon>
        <taxon>Coniophorineae</taxon>
        <taxon>Serpulaceae</taxon>
        <taxon>Serpula</taxon>
    </lineage>
</organism>
<evidence type="ECO:0000256" key="1">
    <source>
        <dbReference type="SAM" id="MobiDB-lite"/>
    </source>
</evidence>
<name>F8NWJ3_SERL9</name>
<reference evidence="2" key="1">
    <citation type="submission" date="2011-04" db="EMBL/GenBank/DDBJ databases">
        <title>Evolution of plant cell wall degrading machinery underlies the functional diversity of forest fungi.</title>
        <authorList>
            <consortium name="US DOE Joint Genome Institute (JGI-PGF)"/>
            <person name="Eastwood D.C."/>
            <person name="Floudas D."/>
            <person name="Binder M."/>
            <person name="Majcherczyk A."/>
            <person name="Schneider P."/>
            <person name="Aerts A."/>
            <person name="Asiegbu F.O."/>
            <person name="Baker S.E."/>
            <person name="Barry K."/>
            <person name="Bendiksby M."/>
            <person name="Blumentritt M."/>
            <person name="Coutinho P.M."/>
            <person name="Cullen D."/>
            <person name="Cullen D."/>
            <person name="Gathman A."/>
            <person name="Goodell B."/>
            <person name="Henrissat B."/>
            <person name="Ihrmark K."/>
            <person name="Kauserud H."/>
            <person name="Kohler A."/>
            <person name="LaButti K."/>
            <person name="Lapidus A."/>
            <person name="Lavin J.L."/>
            <person name="Lee Y.-H."/>
            <person name="Lindquist E."/>
            <person name="Lilly W."/>
            <person name="Lucas S."/>
            <person name="Morin E."/>
            <person name="Murat C."/>
            <person name="Oguiza J.A."/>
            <person name="Park J."/>
            <person name="Pisabarro A.G."/>
            <person name="Riley R."/>
            <person name="Rosling A."/>
            <person name="Salamov A."/>
            <person name="Schmidt O."/>
            <person name="Schmutz J."/>
            <person name="Skrede I."/>
            <person name="Stenlid J."/>
            <person name="Wiebenga A."/>
            <person name="Xie X."/>
            <person name="Kues U."/>
            <person name="Hibbett D.S."/>
            <person name="Hoffmeister D."/>
            <person name="Hogberg N."/>
            <person name="Martin F."/>
            <person name="Grigoriev I.V."/>
            <person name="Watkinson S.C."/>
        </authorList>
    </citation>
    <scope>NUCLEOTIDE SEQUENCE</scope>
    <source>
        <strain evidence="2">S7.9</strain>
    </source>
</reference>
<proteinExistence type="predicted"/>
<dbReference type="Proteomes" id="UP000008064">
    <property type="component" value="Unassembled WGS sequence"/>
</dbReference>
<gene>
    <name evidence="2" type="ORF">SERLADRAFT_438623</name>
</gene>
<dbReference type="RefSeq" id="XP_007319037.1">
    <property type="nucleotide sequence ID" value="XM_007318975.1"/>
</dbReference>
<accession>F8NWJ3</accession>
<dbReference type="EMBL" id="GL945434">
    <property type="protein sequence ID" value="EGO25018.1"/>
    <property type="molecule type" value="Genomic_DNA"/>
</dbReference>
<protein>
    <submittedName>
        <fullName evidence="2">Uncharacterized protein</fullName>
    </submittedName>
</protein>